<dbReference type="NCBIfam" id="TIGR01181">
    <property type="entry name" value="dTDP_gluc_dehyt"/>
    <property type="match status" value="1"/>
</dbReference>
<proteinExistence type="inferred from homology"/>
<dbReference type="AlphaFoldDB" id="A0A6N3FQB5"/>
<keyword evidence="7 9" id="KW-0456">Lyase</keyword>
<evidence type="ECO:0000256" key="3">
    <source>
        <dbReference type="ARBA" id="ARBA00008178"/>
    </source>
</evidence>
<dbReference type="FunFam" id="3.40.50.720:FF:000304">
    <property type="entry name" value="UDP-glucose 4,6-dehydratase"/>
    <property type="match status" value="1"/>
</dbReference>
<comment type="cofactor">
    <cofactor evidence="2">
        <name>NAD(+)</name>
        <dbReference type="ChEBI" id="CHEBI:57540"/>
    </cofactor>
</comment>
<dbReference type="RefSeq" id="WP_413153500.1">
    <property type="nucleotide sequence ID" value="NZ_CACRTX010000016.1"/>
</dbReference>
<dbReference type="PANTHER" id="PTHR43000">
    <property type="entry name" value="DTDP-D-GLUCOSE 4,6-DEHYDRATASE-RELATED"/>
    <property type="match status" value="1"/>
</dbReference>
<dbReference type="Gene3D" id="3.90.25.10">
    <property type="entry name" value="UDP-galactose 4-epimerase, domain 1"/>
    <property type="match status" value="1"/>
</dbReference>
<dbReference type="InterPro" id="IPR016040">
    <property type="entry name" value="NAD(P)-bd_dom"/>
</dbReference>
<evidence type="ECO:0000256" key="1">
    <source>
        <dbReference type="ARBA" id="ARBA00001539"/>
    </source>
</evidence>
<name>A0A6N3FQB5_ENTCA</name>
<evidence type="ECO:0000256" key="6">
    <source>
        <dbReference type="ARBA" id="ARBA00023027"/>
    </source>
</evidence>
<dbReference type="InterPro" id="IPR036291">
    <property type="entry name" value="NAD(P)-bd_dom_sf"/>
</dbReference>
<dbReference type="SUPFAM" id="SSF51735">
    <property type="entry name" value="NAD(P)-binding Rossmann-fold domains"/>
    <property type="match status" value="1"/>
</dbReference>
<keyword evidence="6" id="KW-0520">NAD</keyword>
<evidence type="ECO:0000313" key="9">
    <source>
        <dbReference type="EMBL" id="VYU54230.1"/>
    </source>
</evidence>
<accession>A0A6N3FQB5</accession>
<evidence type="ECO:0000256" key="7">
    <source>
        <dbReference type="ARBA" id="ARBA00023239"/>
    </source>
</evidence>
<comment type="similarity">
    <text evidence="3">Belongs to the NAD(P)-dependent epimerase/dehydratase family. dTDP-glucose dehydratase subfamily.</text>
</comment>
<dbReference type="CDD" id="cd05246">
    <property type="entry name" value="dTDP_GD_SDR_e"/>
    <property type="match status" value="1"/>
</dbReference>
<dbReference type="GO" id="GO:0009225">
    <property type="term" value="P:nucleotide-sugar metabolic process"/>
    <property type="evidence" value="ECO:0007669"/>
    <property type="project" value="InterPro"/>
</dbReference>
<organism evidence="9">
    <name type="scientific">Enterococcus casseliflavus</name>
    <name type="common">Enterococcus flavescens</name>
    <dbReference type="NCBI Taxonomy" id="37734"/>
    <lineage>
        <taxon>Bacteria</taxon>
        <taxon>Bacillati</taxon>
        <taxon>Bacillota</taxon>
        <taxon>Bacilli</taxon>
        <taxon>Lactobacillales</taxon>
        <taxon>Enterococcaceae</taxon>
        <taxon>Enterococcus</taxon>
    </lineage>
</organism>
<dbReference type="GO" id="GO:0008460">
    <property type="term" value="F:dTDP-glucose 4,6-dehydratase activity"/>
    <property type="evidence" value="ECO:0007669"/>
    <property type="project" value="UniProtKB-EC"/>
</dbReference>
<sequence>MNVLITGGAGFIGSNFIRFIIEKTESTIVNLDLLTYAANLEYLEEIQQLPNYHFIQGNIKDSTLVMKTIQKFKIDCIINFAAESHVDNSIKNAEDFIQTNIVGTANLLECARLSKIKYLQISTDEVYGSLTEGYADEKTFLNPSSPYSASKAAADHLVMSYHKTYELNVNIVRAANNYGPNQYKEKLIPLMLHQISNNKPLPVYGNGLNKRDWLYVEDFCRAIFIVLECGKTGEIYNVSAHEEIDNLALVKKLCHLCSYDERMIEFVEDRLGHDYRYAMQTSKIESLGWKPKTNLEKGLIKTVKWYSEAKRLES</sequence>
<gene>
    <name evidence="9" type="primary">rfbB</name>
    <name evidence="9" type="ORF">ECLFYP2_00499</name>
</gene>
<dbReference type="Pfam" id="PF16363">
    <property type="entry name" value="GDP_Man_Dehyd"/>
    <property type="match status" value="1"/>
</dbReference>
<reference evidence="9" key="1">
    <citation type="submission" date="2019-11" db="EMBL/GenBank/DDBJ databases">
        <authorList>
            <person name="Feng L."/>
        </authorList>
    </citation>
    <scope>NUCLEOTIDE SEQUENCE</scope>
    <source>
        <strain evidence="9">ECasseliflavusLFYP2</strain>
    </source>
</reference>
<protein>
    <recommendedName>
        <fullName evidence="5">dTDP-glucose 4,6-dehydratase</fullName>
        <ecNumber evidence="4">4.2.1.46</ecNumber>
    </recommendedName>
</protein>
<dbReference type="EMBL" id="CACRTX010000016">
    <property type="protein sequence ID" value="VYU54230.1"/>
    <property type="molecule type" value="Genomic_DNA"/>
</dbReference>
<evidence type="ECO:0000256" key="5">
    <source>
        <dbReference type="ARBA" id="ARBA00016977"/>
    </source>
</evidence>
<dbReference type="EC" id="4.2.1.46" evidence="4"/>
<dbReference type="Gene3D" id="3.40.50.720">
    <property type="entry name" value="NAD(P)-binding Rossmann-like Domain"/>
    <property type="match status" value="1"/>
</dbReference>
<dbReference type="InterPro" id="IPR005888">
    <property type="entry name" value="dTDP_Gluc_deHydtase"/>
</dbReference>
<feature type="domain" description="NAD(P)-binding" evidence="8">
    <location>
        <begin position="4"/>
        <end position="299"/>
    </location>
</feature>
<evidence type="ECO:0000256" key="4">
    <source>
        <dbReference type="ARBA" id="ARBA00011990"/>
    </source>
</evidence>
<comment type="catalytic activity">
    <reaction evidence="1">
        <text>dTDP-alpha-D-glucose = dTDP-4-dehydro-6-deoxy-alpha-D-glucose + H2O</text>
        <dbReference type="Rhea" id="RHEA:17221"/>
        <dbReference type="ChEBI" id="CHEBI:15377"/>
        <dbReference type="ChEBI" id="CHEBI:57477"/>
        <dbReference type="ChEBI" id="CHEBI:57649"/>
        <dbReference type="EC" id="4.2.1.46"/>
    </reaction>
</comment>
<evidence type="ECO:0000259" key="8">
    <source>
        <dbReference type="Pfam" id="PF16363"/>
    </source>
</evidence>
<evidence type="ECO:0000256" key="2">
    <source>
        <dbReference type="ARBA" id="ARBA00001911"/>
    </source>
</evidence>